<evidence type="ECO:0000256" key="1">
    <source>
        <dbReference type="ARBA" id="ARBA00022679"/>
    </source>
</evidence>
<comment type="caution">
    <text evidence="6">The sequence shown here is derived from an EMBL/GenBank/DDBJ whole genome shotgun (WGS) entry which is preliminary data.</text>
</comment>
<dbReference type="SMART" id="SM01012">
    <property type="entry name" value="ANTAR"/>
    <property type="match status" value="1"/>
</dbReference>
<dbReference type="InterPro" id="IPR011006">
    <property type="entry name" value="CheY-like_superfamily"/>
</dbReference>
<dbReference type="PIRSF" id="PIRSF036625">
    <property type="entry name" value="GAF_ANTAR"/>
    <property type="match status" value="1"/>
</dbReference>
<dbReference type="Gene3D" id="3.30.450.40">
    <property type="match status" value="1"/>
</dbReference>
<accession>A0A840NJL9</accession>
<evidence type="ECO:0000256" key="3">
    <source>
        <dbReference type="ARBA" id="ARBA00023015"/>
    </source>
</evidence>
<dbReference type="SUPFAM" id="SSF55781">
    <property type="entry name" value="GAF domain-like"/>
    <property type="match status" value="1"/>
</dbReference>
<evidence type="ECO:0000313" key="7">
    <source>
        <dbReference type="Proteomes" id="UP000580474"/>
    </source>
</evidence>
<reference evidence="6 7" key="1">
    <citation type="submission" date="2020-08" db="EMBL/GenBank/DDBJ databases">
        <title>Sequencing the genomes of 1000 actinobacteria strains.</title>
        <authorList>
            <person name="Klenk H.-P."/>
        </authorList>
    </citation>
    <scope>NUCLEOTIDE SEQUENCE [LARGE SCALE GENOMIC DNA]</scope>
    <source>
        <strain evidence="6 7">DSM 45582</strain>
    </source>
</reference>
<dbReference type="RefSeq" id="WP_343071444.1">
    <property type="nucleotide sequence ID" value="NZ_JACHIV010000001.1"/>
</dbReference>
<gene>
    <name evidence="6" type="ORF">BJ969_003323</name>
</gene>
<evidence type="ECO:0000313" key="6">
    <source>
        <dbReference type="EMBL" id="MBB5070235.1"/>
    </source>
</evidence>
<keyword evidence="7" id="KW-1185">Reference proteome</keyword>
<organism evidence="6 7">
    <name type="scientific">Saccharopolyspora gloriosae</name>
    <dbReference type="NCBI Taxonomy" id="455344"/>
    <lineage>
        <taxon>Bacteria</taxon>
        <taxon>Bacillati</taxon>
        <taxon>Actinomycetota</taxon>
        <taxon>Actinomycetes</taxon>
        <taxon>Pseudonocardiales</taxon>
        <taxon>Pseudonocardiaceae</taxon>
        <taxon>Saccharopolyspora</taxon>
    </lineage>
</organism>
<dbReference type="GO" id="GO:0016301">
    <property type="term" value="F:kinase activity"/>
    <property type="evidence" value="ECO:0007669"/>
    <property type="project" value="UniProtKB-KW"/>
</dbReference>
<dbReference type="EMBL" id="JACHIV010000001">
    <property type="protein sequence ID" value="MBB5070235.1"/>
    <property type="molecule type" value="Genomic_DNA"/>
</dbReference>
<dbReference type="InterPro" id="IPR003018">
    <property type="entry name" value="GAF"/>
</dbReference>
<protein>
    <submittedName>
        <fullName evidence="6">Transcriptional regulator with GAF, ATPase, and Fis domain</fullName>
    </submittedName>
</protein>
<keyword evidence="2" id="KW-0418">Kinase</keyword>
<dbReference type="Pfam" id="PF03861">
    <property type="entry name" value="ANTAR"/>
    <property type="match status" value="1"/>
</dbReference>
<dbReference type="Gene3D" id="1.10.10.10">
    <property type="entry name" value="Winged helix-like DNA-binding domain superfamily/Winged helix DNA-binding domain"/>
    <property type="match status" value="1"/>
</dbReference>
<dbReference type="InterPro" id="IPR029016">
    <property type="entry name" value="GAF-like_dom_sf"/>
</dbReference>
<dbReference type="Pfam" id="PF13185">
    <property type="entry name" value="GAF_2"/>
    <property type="match status" value="1"/>
</dbReference>
<dbReference type="InterPro" id="IPR005561">
    <property type="entry name" value="ANTAR"/>
</dbReference>
<dbReference type="SUPFAM" id="SSF52172">
    <property type="entry name" value="CheY-like"/>
    <property type="match status" value="1"/>
</dbReference>
<dbReference type="PROSITE" id="PS50921">
    <property type="entry name" value="ANTAR"/>
    <property type="match status" value="1"/>
</dbReference>
<dbReference type="InterPro" id="IPR036388">
    <property type="entry name" value="WH-like_DNA-bd_sf"/>
</dbReference>
<evidence type="ECO:0000256" key="4">
    <source>
        <dbReference type="ARBA" id="ARBA00023163"/>
    </source>
</evidence>
<keyword evidence="4" id="KW-0804">Transcription</keyword>
<proteinExistence type="predicted"/>
<keyword evidence="1" id="KW-0808">Transferase</keyword>
<dbReference type="InterPro" id="IPR012074">
    <property type="entry name" value="GAF_ANTAR"/>
</dbReference>
<feature type="domain" description="ANTAR" evidence="5">
    <location>
        <begin position="163"/>
        <end position="224"/>
    </location>
</feature>
<dbReference type="AlphaFoldDB" id="A0A840NJL9"/>
<name>A0A840NJL9_9PSEU</name>
<sequence length="233" mass="25673">MQGGSESNLAVTMAEMSRDLLAQDTVQRTLDRIVEHAIDLVDGCEHAGILLLQKGKVETLAVSDDLVRRSDRIQAELREGPCFDAAANSEQVYRIADLNDTQQRWPRYGPRARDLGIGSMMGFLLYTDADEFGALDLYSSRPGAFIERAELTGWLVASHAAVAMSSARLGAQLHSSITTRQVIGEALGIVMERYKVGEDQAFEVLKTGSQHRNVKLREIAEQITRTGEVPGER</sequence>
<evidence type="ECO:0000256" key="2">
    <source>
        <dbReference type="ARBA" id="ARBA00022777"/>
    </source>
</evidence>
<dbReference type="Proteomes" id="UP000580474">
    <property type="component" value="Unassembled WGS sequence"/>
</dbReference>
<keyword evidence="3" id="KW-0805">Transcription regulation</keyword>
<evidence type="ECO:0000259" key="5">
    <source>
        <dbReference type="PROSITE" id="PS50921"/>
    </source>
</evidence>
<dbReference type="GO" id="GO:0003723">
    <property type="term" value="F:RNA binding"/>
    <property type="evidence" value="ECO:0007669"/>
    <property type="project" value="InterPro"/>
</dbReference>